<proteinExistence type="predicted"/>
<evidence type="ECO:0000313" key="1">
    <source>
        <dbReference type="EMBL" id="OGD62591.1"/>
    </source>
</evidence>
<dbReference type="STRING" id="1797457.A2160_06170"/>
<name>A0A1F5E5K4_9BACT</name>
<organism evidence="1 2">
    <name type="scientific">Candidatus Beckwithbacteria bacterium RBG_13_42_9</name>
    <dbReference type="NCBI Taxonomy" id="1797457"/>
    <lineage>
        <taxon>Bacteria</taxon>
        <taxon>Candidatus Beckwithiibacteriota</taxon>
    </lineage>
</organism>
<evidence type="ECO:0000313" key="2">
    <source>
        <dbReference type="Proteomes" id="UP000177006"/>
    </source>
</evidence>
<protein>
    <submittedName>
        <fullName evidence="1">Uncharacterized protein</fullName>
    </submittedName>
</protein>
<dbReference type="AlphaFoldDB" id="A0A1F5E5K4"/>
<dbReference type="EMBL" id="MEZK01000020">
    <property type="protein sequence ID" value="OGD62591.1"/>
    <property type="molecule type" value="Genomic_DNA"/>
</dbReference>
<accession>A0A1F5E5K4</accession>
<sequence length="103" mass="11019">MLNTEFGDLCFFQRGYATEILASVDSGKGDVSVIVGGETFVVGPEDCPALRGGGMLPLTDHGATFVSFVDTQGHMLLHGPSILVDKVEALCEVPPLKFPKFYL</sequence>
<gene>
    <name evidence="1" type="ORF">A2160_06170</name>
</gene>
<dbReference type="Proteomes" id="UP000177006">
    <property type="component" value="Unassembled WGS sequence"/>
</dbReference>
<reference evidence="1 2" key="1">
    <citation type="journal article" date="2016" name="Nat. Commun.">
        <title>Thousands of microbial genomes shed light on interconnected biogeochemical processes in an aquifer system.</title>
        <authorList>
            <person name="Anantharaman K."/>
            <person name="Brown C.T."/>
            <person name="Hug L.A."/>
            <person name="Sharon I."/>
            <person name="Castelle C.J."/>
            <person name="Probst A.J."/>
            <person name="Thomas B.C."/>
            <person name="Singh A."/>
            <person name="Wilkins M.J."/>
            <person name="Karaoz U."/>
            <person name="Brodie E.L."/>
            <person name="Williams K.H."/>
            <person name="Hubbard S.S."/>
            <person name="Banfield J.F."/>
        </authorList>
    </citation>
    <scope>NUCLEOTIDE SEQUENCE [LARGE SCALE GENOMIC DNA]</scope>
</reference>
<comment type="caution">
    <text evidence="1">The sequence shown here is derived from an EMBL/GenBank/DDBJ whole genome shotgun (WGS) entry which is preliminary data.</text>
</comment>